<reference evidence="2 3" key="1">
    <citation type="submission" date="2020-01" db="EMBL/GenBank/DDBJ databases">
        <authorList>
            <person name="Kim M.K."/>
        </authorList>
    </citation>
    <scope>NUCLEOTIDE SEQUENCE [LARGE SCALE GENOMIC DNA]</scope>
    <source>
        <strain evidence="2 3">172606-1</strain>
    </source>
</reference>
<gene>
    <name evidence="2" type="ORF">GXP67_28390</name>
</gene>
<dbReference type="EMBL" id="CP048222">
    <property type="protein sequence ID" value="QHT70292.1"/>
    <property type="molecule type" value="Genomic_DNA"/>
</dbReference>
<dbReference type="AlphaFoldDB" id="A0A6C0GRX0"/>
<evidence type="ECO:0000256" key="1">
    <source>
        <dbReference type="SAM" id="SignalP"/>
    </source>
</evidence>
<sequence>MKKIFSLAIYIMAAFSYVQAQESDETPQLYKVRNKATEPTTELEPYRPLQFNMQAGTSVGVIGRNHSFWSNYLAPQASYQLGRRWNLNVGTMFSYTQFGTTARGREAGQPSPNGYFQNFVYAQGQYLVNPRLQLTGTAFYETTRFNGLTMNPQATNLQSKGLSMHADYKVSEHFSIGAGVQISNGNSYLGNGLYQSPAYFPRAGRFNSGW</sequence>
<dbReference type="Proteomes" id="UP000480178">
    <property type="component" value="Chromosome"/>
</dbReference>
<evidence type="ECO:0008006" key="4">
    <source>
        <dbReference type="Google" id="ProtNLM"/>
    </source>
</evidence>
<dbReference type="RefSeq" id="WP_162446273.1">
    <property type="nucleotide sequence ID" value="NZ_CP048222.1"/>
</dbReference>
<keyword evidence="3" id="KW-1185">Reference proteome</keyword>
<evidence type="ECO:0000313" key="2">
    <source>
        <dbReference type="EMBL" id="QHT70292.1"/>
    </source>
</evidence>
<keyword evidence="1" id="KW-0732">Signal</keyword>
<protein>
    <recommendedName>
        <fullName evidence="4">Porin family protein</fullName>
    </recommendedName>
</protein>
<dbReference type="KEGG" id="rhoz:GXP67_28390"/>
<evidence type="ECO:0000313" key="3">
    <source>
        <dbReference type="Proteomes" id="UP000480178"/>
    </source>
</evidence>
<accession>A0A6C0GRX0</accession>
<name>A0A6C0GRX0_9BACT</name>
<organism evidence="2 3">
    <name type="scientific">Rhodocytophaga rosea</name>
    <dbReference type="NCBI Taxonomy" id="2704465"/>
    <lineage>
        <taxon>Bacteria</taxon>
        <taxon>Pseudomonadati</taxon>
        <taxon>Bacteroidota</taxon>
        <taxon>Cytophagia</taxon>
        <taxon>Cytophagales</taxon>
        <taxon>Rhodocytophagaceae</taxon>
        <taxon>Rhodocytophaga</taxon>
    </lineage>
</organism>
<dbReference type="SUPFAM" id="SSF56935">
    <property type="entry name" value="Porins"/>
    <property type="match status" value="1"/>
</dbReference>
<feature type="chain" id="PRO_5025521972" description="Porin family protein" evidence="1">
    <location>
        <begin position="21"/>
        <end position="210"/>
    </location>
</feature>
<feature type="signal peptide" evidence="1">
    <location>
        <begin position="1"/>
        <end position="20"/>
    </location>
</feature>
<proteinExistence type="predicted"/>